<keyword evidence="17" id="KW-1185">Reference proteome</keyword>
<dbReference type="PANTHER" id="PTHR42944">
    <property type="entry name" value="ADENINE DNA GLYCOSYLASE"/>
    <property type="match status" value="1"/>
</dbReference>
<dbReference type="GO" id="GO:0006284">
    <property type="term" value="P:base-excision repair"/>
    <property type="evidence" value="ECO:0007669"/>
    <property type="project" value="UniProtKB-UniRule"/>
</dbReference>
<evidence type="ECO:0000256" key="3">
    <source>
        <dbReference type="ARBA" id="ARBA00008343"/>
    </source>
</evidence>
<evidence type="ECO:0000256" key="12">
    <source>
        <dbReference type="ARBA" id="ARBA00023204"/>
    </source>
</evidence>
<dbReference type="Proteomes" id="UP000250025">
    <property type="component" value="Chromosome"/>
</dbReference>
<dbReference type="PANTHER" id="PTHR42944:SF1">
    <property type="entry name" value="ADENINE DNA GLYCOSYLASE"/>
    <property type="match status" value="1"/>
</dbReference>
<dbReference type="SUPFAM" id="SSF55811">
    <property type="entry name" value="Nudix"/>
    <property type="match status" value="1"/>
</dbReference>
<comment type="similarity">
    <text evidence="3 14">Belongs to the Nth/MutY family.</text>
</comment>
<dbReference type="Gene3D" id="3.90.79.10">
    <property type="entry name" value="Nucleoside Triphosphate Pyrophosphohydrolase"/>
    <property type="match status" value="1"/>
</dbReference>
<dbReference type="GO" id="GO:0000701">
    <property type="term" value="F:purine-specific mismatch base pair DNA N-glycosylase activity"/>
    <property type="evidence" value="ECO:0007669"/>
    <property type="project" value="UniProtKB-EC"/>
</dbReference>
<dbReference type="EC" id="3.2.2.31" evidence="4 14"/>
<accession>A0A2Z2HAF1</accession>
<keyword evidence="12" id="KW-0234">DNA repair</keyword>
<sequence>MQPLDAEYFRIRLLGWFDQYGRTHLPWQQDRSPYRVWVSEIMLQQTQVATVIGYFERFMQRFPDVEALAAAEQDEVLHLWTGLGYYARARNLHRAAQCVVNEHGGVFPVESVAALSALPGIGRSTAGAIIAQSTGQRAPILDGNVKRVLTRLHGVEGWPGKPEVERKLWQLAEHYTPQWRCADFTQAMMDMGATLCTRRRPSCLLCPFEADCVAHAQGEEHRFPASKPKKEKPVRQTLMLILRDGHERVLLEQRPSSGLWGGLWGMPQFDDHEALESWLAREMPGSAVEQQWPCFTHVFTHFRLEITPVQAHLSRSGEHPVVAGRRWYDPDQPDSIGLAAPVKALLESLSSSSLL</sequence>
<dbReference type="GO" id="GO:0035485">
    <property type="term" value="F:adenine/guanine mispair binding"/>
    <property type="evidence" value="ECO:0007669"/>
    <property type="project" value="TreeGrafter"/>
</dbReference>
<keyword evidence="11" id="KW-0411">Iron-sulfur</keyword>
<proteinExistence type="inferred from homology"/>
<dbReference type="FunFam" id="1.10.340.30:FF:000002">
    <property type="entry name" value="Adenine DNA glycosylase"/>
    <property type="match status" value="1"/>
</dbReference>
<dbReference type="KEGG" id="kus:B9G99_04095"/>
<dbReference type="Pfam" id="PF14815">
    <property type="entry name" value="NUDIX_4"/>
    <property type="match status" value="1"/>
</dbReference>
<dbReference type="InterPro" id="IPR011257">
    <property type="entry name" value="DNA_glycosylase"/>
</dbReference>
<dbReference type="InterPro" id="IPR015797">
    <property type="entry name" value="NUDIX_hydrolase-like_dom_sf"/>
</dbReference>
<evidence type="ECO:0000256" key="1">
    <source>
        <dbReference type="ARBA" id="ARBA00000843"/>
    </source>
</evidence>
<dbReference type="OrthoDB" id="9802365at2"/>
<dbReference type="InterPro" id="IPR023170">
    <property type="entry name" value="HhH_base_excis_C"/>
</dbReference>
<keyword evidence="10 14" id="KW-0408">Iron</keyword>
<dbReference type="Gene3D" id="1.10.340.30">
    <property type="entry name" value="Hypothetical protein, domain 2"/>
    <property type="match status" value="1"/>
</dbReference>
<dbReference type="CDD" id="cd03431">
    <property type="entry name" value="NUDIX_DNA_Glycosylase_C-MutY"/>
    <property type="match status" value="1"/>
</dbReference>
<keyword evidence="6" id="KW-0004">4Fe-4S</keyword>
<evidence type="ECO:0000256" key="4">
    <source>
        <dbReference type="ARBA" id="ARBA00012045"/>
    </source>
</evidence>
<evidence type="ECO:0000256" key="13">
    <source>
        <dbReference type="ARBA" id="ARBA00023295"/>
    </source>
</evidence>
<dbReference type="GO" id="GO:0051539">
    <property type="term" value="F:4 iron, 4 sulfur cluster binding"/>
    <property type="evidence" value="ECO:0007669"/>
    <property type="project" value="UniProtKB-UniRule"/>
</dbReference>
<dbReference type="InterPro" id="IPR005760">
    <property type="entry name" value="A/G_AdeGlyc_MutY"/>
</dbReference>
<name>A0A2Z2HAF1_9GAMM</name>
<keyword evidence="13 14" id="KW-0326">Glycosidase</keyword>
<dbReference type="AlphaFoldDB" id="A0A2Z2HAF1"/>
<dbReference type="GO" id="GO:0006298">
    <property type="term" value="P:mismatch repair"/>
    <property type="evidence" value="ECO:0007669"/>
    <property type="project" value="TreeGrafter"/>
</dbReference>
<dbReference type="NCBIfam" id="NF008132">
    <property type="entry name" value="PRK10880.1"/>
    <property type="match status" value="1"/>
</dbReference>
<keyword evidence="9" id="KW-0378">Hydrolase</keyword>
<protein>
    <recommendedName>
        <fullName evidence="5 14">Adenine DNA glycosylase</fullName>
        <ecNumber evidence="4 14">3.2.2.31</ecNumber>
    </recommendedName>
</protein>
<evidence type="ECO:0000256" key="10">
    <source>
        <dbReference type="ARBA" id="ARBA00023004"/>
    </source>
</evidence>
<keyword evidence="8 14" id="KW-0227">DNA damage</keyword>
<dbReference type="Pfam" id="PF00730">
    <property type="entry name" value="HhH-GPD"/>
    <property type="match status" value="1"/>
</dbReference>
<evidence type="ECO:0000256" key="14">
    <source>
        <dbReference type="RuleBase" id="RU365096"/>
    </source>
</evidence>
<dbReference type="GO" id="GO:0046872">
    <property type="term" value="F:metal ion binding"/>
    <property type="evidence" value="ECO:0007669"/>
    <property type="project" value="UniProtKB-UniRule"/>
</dbReference>
<dbReference type="NCBIfam" id="TIGR01084">
    <property type="entry name" value="mutY"/>
    <property type="match status" value="1"/>
</dbReference>
<keyword evidence="7" id="KW-0479">Metal-binding</keyword>
<dbReference type="CDD" id="cd00056">
    <property type="entry name" value="ENDO3c"/>
    <property type="match status" value="1"/>
</dbReference>
<evidence type="ECO:0000313" key="17">
    <source>
        <dbReference type="Proteomes" id="UP000250025"/>
    </source>
</evidence>
<dbReference type="GO" id="GO:0034039">
    <property type="term" value="F:8-oxo-7,8-dihydroguanine DNA N-glycosylase activity"/>
    <property type="evidence" value="ECO:0007669"/>
    <property type="project" value="TreeGrafter"/>
</dbReference>
<reference evidence="16 17" key="1">
    <citation type="journal article" date="2017" name="Int. J. Syst. Evol. Microbiol.">
        <title>Kushneria konosiri sp. nov., isolated from the Korean salt-fermented seafood Daemi-jeot.</title>
        <authorList>
            <person name="Yun J.H."/>
            <person name="Park S.K."/>
            <person name="Lee J.Y."/>
            <person name="Jung M.J."/>
            <person name="Bae J.W."/>
        </authorList>
    </citation>
    <scope>NUCLEOTIDE SEQUENCE [LARGE SCALE GENOMIC DNA]</scope>
    <source>
        <strain evidence="16 17">X49</strain>
    </source>
</reference>
<evidence type="ECO:0000313" key="16">
    <source>
        <dbReference type="EMBL" id="ARS54398.1"/>
    </source>
</evidence>
<dbReference type="InterPro" id="IPR029119">
    <property type="entry name" value="MutY_C"/>
</dbReference>
<dbReference type="InterPro" id="IPR003265">
    <property type="entry name" value="HhH-GPD_domain"/>
</dbReference>
<evidence type="ECO:0000259" key="15">
    <source>
        <dbReference type="SMART" id="SM00478"/>
    </source>
</evidence>
<dbReference type="InterPro" id="IPR044298">
    <property type="entry name" value="MIG/MutY"/>
</dbReference>
<dbReference type="SUPFAM" id="SSF48150">
    <property type="entry name" value="DNA-glycosylase"/>
    <property type="match status" value="1"/>
</dbReference>
<evidence type="ECO:0000256" key="6">
    <source>
        <dbReference type="ARBA" id="ARBA00022485"/>
    </source>
</evidence>
<dbReference type="GO" id="GO:0032357">
    <property type="term" value="F:oxidized purine DNA binding"/>
    <property type="evidence" value="ECO:0007669"/>
    <property type="project" value="TreeGrafter"/>
</dbReference>
<organism evidence="16 17">
    <name type="scientific">Kushneria konosiri</name>
    <dbReference type="NCBI Taxonomy" id="698828"/>
    <lineage>
        <taxon>Bacteria</taxon>
        <taxon>Pseudomonadati</taxon>
        <taxon>Pseudomonadota</taxon>
        <taxon>Gammaproteobacteria</taxon>
        <taxon>Oceanospirillales</taxon>
        <taxon>Halomonadaceae</taxon>
        <taxon>Kushneria</taxon>
    </lineage>
</organism>
<evidence type="ECO:0000256" key="5">
    <source>
        <dbReference type="ARBA" id="ARBA00022023"/>
    </source>
</evidence>
<gene>
    <name evidence="16" type="ORF">B9G99_04095</name>
</gene>
<dbReference type="SMART" id="SM00478">
    <property type="entry name" value="ENDO3c"/>
    <property type="match status" value="1"/>
</dbReference>
<comment type="catalytic activity">
    <reaction evidence="1 14">
        <text>Hydrolyzes free adenine bases from 7,8-dihydro-8-oxoguanine:adenine mismatched double-stranded DNA, leaving an apurinic site.</text>
        <dbReference type="EC" id="3.2.2.31"/>
    </reaction>
</comment>
<evidence type="ECO:0000256" key="2">
    <source>
        <dbReference type="ARBA" id="ARBA00002933"/>
    </source>
</evidence>
<evidence type="ECO:0000256" key="7">
    <source>
        <dbReference type="ARBA" id="ARBA00022723"/>
    </source>
</evidence>
<evidence type="ECO:0000256" key="8">
    <source>
        <dbReference type="ARBA" id="ARBA00022763"/>
    </source>
</evidence>
<dbReference type="EMBL" id="CP021323">
    <property type="protein sequence ID" value="ARS54398.1"/>
    <property type="molecule type" value="Genomic_DNA"/>
</dbReference>
<comment type="function">
    <text evidence="2">Adenine glycosylase active on G-A mispairs. MutY also corrects error-prone DNA synthesis past GO lesions which are due to the oxidatively damaged form of guanine: 7,8-dihydro-8-oxoguanine (8-oxo-dGTP).</text>
</comment>
<dbReference type="Gene3D" id="1.10.1670.10">
    <property type="entry name" value="Helix-hairpin-Helix base-excision DNA repair enzymes (C-terminal)"/>
    <property type="match status" value="1"/>
</dbReference>
<evidence type="ECO:0000256" key="11">
    <source>
        <dbReference type="ARBA" id="ARBA00023014"/>
    </source>
</evidence>
<evidence type="ECO:0000256" key="9">
    <source>
        <dbReference type="ARBA" id="ARBA00022801"/>
    </source>
</evidence>
<feature type="domain" description="HhH-GPD" evidence="15">
    <location>
        <begin position="42"/>
        <end position="194"/>
    </location>
</feature>
<comment type="cofactor">
    <cofactor evidence="14">
        <name>[4Fe-4S] cluster</name>
        <dbReference type="ChEBI" id="CHEBI:49883"/>
    </cofactor>
    <text evidence="14">Binds 1 [4Fe-4S] cluster.</text>
</comment>